<feature type="signal peptide" evidence="1">
    <location>
        <begin position="1"/>
        <end position="20"/>
    </location>
</feature>
<name>A0A914D2X9_9BILA</name>
<accession>A0A914D2X9</accession>
<organism evidence="2 3">
    <name type="scientific">Acrobeloides nanus</name>
    <dbReference type="NCBI Taxonomy" id="290746"/>
    <lineage>
        <taxon>Eukaryota</taxon>
        <taxon>Metazoa</taxon>
        <taxon>Ecdysozoa</taxon>
        <taxon>Nematoda</taxon>
        <taxon>Chromadorea</taxon>
        <taxon>Rhabditida</taxon>
        <taxon>Tylenchina</taxon>
        <taxon>Cephalobomorpha</taxon>
        <taxon>Cephaloboidea</taxon>
        <taxon>Cephalobidae</taxon>
        <taxon>Acrobeloides</taxon>
    </lineage>
</organism>
<dbReference type="AlphaFoldDB" id="A0A914D2X9"/>
<keyword evidence="1" id="KW-0732">Signal</keyword>
<evidence type="ECO:0000256" key="1">
    <source>
        <dbReference type="SAM" id="SignalP"/>
    </source>
</evidence>
<protein>
    <submittedName>
        <fullName evidence="3">Uncharacterized protein</fullName>
    </submittedName>
</protein>
<evidence type="ECO:0000313" key="3">
    <source>
        <dbReference type="WBParaSite" id="ACRNAN_scaffold17368.g27195.t1"/>
    </source>
</evidence>
<sequence length="210" mass="21768">MPTRMLRLFIGLISLSSAKACAGSGTNNQVYTDPTFQLSFNPPAAWTYPDGSAPMTLDYFPGQPLLQTQAQTNAIGALTAAMLQALSESQISTALLTVTATYTAPEVNDCIKVASGTITGSALGAVIGIEQAGAIVQLATIGTAAIQAANCASRTYTGTTFTYAPFIQMATIQVKGLTASGTTLTNVANALMALLNLNNNAIFTQQVTFQ</sequence>
<dbReference type="Proteomes" id="UP000887540">
    <property type="component" value="Unplaced"/>
</dbReference>
<proteinExistence type="predicted"/>
<dbReference type="WBParaSite" id="ACRNAN_scaffold17368.g27195.t1">
    <property type="protein sequence ID" value="ACRNAN_scaffold17368.g27195.t1"/>
    <property type="gene ID" value="ACRNAN_scaffold17368.g27195"/>
</dbReference>
<evidence type="ECO:0000313" key="2">
    <source>
        <dbReference type="Proteomes" id="UP000887540"/>
    </source>
</evidence>
<feature type="chain" id="PRO_5037064753" evidence="1">
    <location>
        <begin position="21"/>
        <end position="210"/>
    </location>
</feature>
<keyword evidence="2" id="KW-1185">Reference proteome</keyword>
<reference evidence="3" key="1">
    <citation type="submission" date="2022-11" db="UniProtKB">
        <authorList>
            <consortium name="WormBaseParasite"/>
        </authorList>
    </citation>
    <scope>IDENTIFICATION</scope>
</reference>